<comment type="pathway">
    <text evidence="1">Protein modification; protein glycosylation.</text>
</comment>
<evidence type="ECO:0000256" key="4">
    <source>
        <dbReference type="ARBA" id="ARBA00022803"/>
    </source>
</evidence>
<keyword evidence="7" id="KW-1185">Reference proteome</keyword>
<name>A0ABU9YXD6_9RHOO</name>
<keyword evidence="2" id="KW-0808">Transferase</keyword>
<protein>
    <recommendedName>
        <fullName evidence="5">O-GlcNAc transferase C-terminal domain-containing protein</fullName>
    </recommendedName>
</protein>
<dbReference type="SUPFAM" id="SSF53756">
    <property type="entry name" value="UDP-Glycosyltransferase/glycogen phosphorylase"/>
    <property type="match status" value="1"/>
</dbReference>
<keyword evidence="3" id="KW-0677">Repeat</keyword>
<reference evidence="6 7" key="1">
    <citation type="journal article" date="2018" name="Int. J. Syst. Evol. Microbiol.">
        <title>Uliginosibacterium sediminicola sp. nov., isolated from freshwater sediment.</title>
        <authorList>
            <person name="Hwang W.M."/>
            <person name="Kim S.M."/>
            <person name="Kang K."/>
            <person name="Ahn T.Y."/>
        </authorList>
    </citation>
    <scope>NUCLEOTIDE SEQUENCE [LARGE SCALE GENOMIC DNA]</scope>
    <source>
        <strain evidence="6 7">M1-21</strain>
    </source>
</reference>
<evidence type="ECO:0000313" key="7">
    <source>
        <dbReference type="Proteomes" id="UP001410394"/>
    </source>
</evidence>
<organism evidence="6 7">
    <name type="scientific">Uliginosibacterium sediminicola</name>
    <dbReference type="NCBI Taxonomy" id="2024550"/>
    <lineage>
        <taxon>Bacteria</taxon>
        <taxon>Pseudomonadati</taxon>
        <taxon>Pseudomonadota</taxon>
        <taxon>Betaproteobacteria</taxon>
        <taxon>Rhodocyclales</taxon>
        <taxon>Zoogloeaceae</taxon>
        <taxon>Uliginosibacterium</taxon>
    </lineage>
</organism>
<dbReference type="Proteomes" id="UP001410394">
    <property type="component" value="Unassembled WGS sequence"/>
</dbReference>
<dbReference type="EMBL" id="JBDIVE010000003">
    <property type="protein sequence ID" value="MEN3068385.1"/>
    <property type="molecule type" value="Genomic_DNA"/>
</dbReference>
<evidence type="ECO:0000256" key="2">
    <source>
        <dbReference type="ARBA" id="ARBA00022679"/>
    </source>
</evidence>
<gene>
    <name evidence="6" type="ORF">ABDB84_07830</name>
</gene>
<evidence type="ECO:0000256" key="3">
    <source>
        <dbReference type="ARBA" id="ARBA00022737"/>
    </source>
</evidence>
<feature type="domain" description="O-GlcNAc transferase C-terminal" evidence="5">
    <location>
        <begin position="63"/>
        <end position="231"/>
    </location>
</feature>
<proteinExistence type="predicted"/>
<evidence type="ECO:0000313" key="6">
    <source>
        <dbReference type="EMBL" id="MEN3068385.1"/>
    </source>
</evidence>
<dbReference type="Gene3D" id="3.40.50.2000">
    <property type="entry name" value="Glycogen Phosphorylase B"/>
    <property type="match status" value="1"/>
</dbReference>
<dbReference type="Gene3D" id="3.40.50.11380">
    <property type="match status" value="1"/>
</dbReference>
<keyword evidence="4" id="KW-0802">TPR repeat</keyword>
<dbReference type="PANTHER" id="PTHR44998">
    <property type="match status" value="1"/>
</dbReference>
<accession>A0ABU9YXD6</accession>
<dbReference type="PANTHER" id="PTHR44998:SF1">
    <property type="entry name" value="UDP-N-ACETYLGLUCOSAMINE--PEPTIDE N-ACETYLGLUCOSAMINYLTRANSFERASE 110 KDA SUBUNIT"/>
    <property type="match status" value="1"/>
</dbReference>
<feature type="domain" description="O-GlcNAc transferase C-terminal" evidence="5">
    <location>
        <begin position="245"/>
        <end position="429"/>
    </location>
</feature>
<dbReference type="RefSeq" id="WP_345919154.1">
    <property type="nucleotide sequence ID" value="NZ_JBDIVE010000003.1"/>
</dbReference>
<evidence type="ECO:0000259" key="5">
    <source>
        <dbReference type="Pfam" id="PF13844"/>
    </source>
</evidence>
<dbReference type="InterPro" id="IPR029489">
    <property type="entry name" value="OGT/SEC/SPY_C"/>
</dbReference>
<dbReference type="Pfam" id="PF13844">
    <property type="entry name" value="Glyco_transf_41"/>
    <property type="match status" value="2"/>
</dbReference>
<sequence>MKHYNLSRSMCEWDELDAWRAKIRERLARGDASLVPPFLLLALPGISAAEQRSCADLWLQTRIHDAALAHPEAVFSFARRPSGRLRIGYLSSDFHDHATVHLLIEMFEAHAREDFELFAFSYGVDDGKAMRTRLQQCFEHFVEVQALSNLQIAQCIHAAGIDILVDLKGYTQGSRSAVLAFRPAPVQVNFLGYPGTLGAGLCDYIITDPYLTPASSAADFSEAFAYLPDTYQPHGRQAEVGAQPTRSSQGLPDEGTVFCCFNQAYKITPEVFDTWCRILADCPGSVLWLLKDTLAEGNLRNRAMQRGISPERLVFAPHRPQVEHLGRLQCADLILDTTPYNAHTTASDALWVGVPLISIVGDTFAARVAGSLLSTVGLQALIADDLDHYHALACALAQDPPRLQALRQRLLRQRDASALFDVQRYTRHLEALYVLMWQAYQAGGPLSSIAAAPGN</sequence>
<comment type="caution">
    <text evidence="6">The sequence shown here is derived from an EMBL/GenBank/DDBJ whole genome shotgun (WGS) entry which is preliminary data.</text>
</comment>
<evidence type="ECO:0000256" key="1">
    <source>
        <dbReference type="ARBA" id="ARBA00004922"/>
    </source>
</evidence>